<organism evidence="1 2">
    <name type="scientific">Brassica rapa subsp. trilocularis</name>
    <dbReference type="NCBI Taxonomy" id="1813537"/>
    <lineage>
        <taxon>Eukaryota</taxon>
        <taxon>Viridiplantae</taxon>
        <taxon>Streptophyta</taxon>
        <taxon>Embryophyta</taxon>
        <taxon>Tracheophyta</taxon>
        <taxon>Spermatophyta</taxon>
        <taxon>Magnoliopsida</taxon>
        <taxon>eudicotyledons</taxon>
        <taxon>Gunneridae</taxon>
        <taxon>Pentapetalae</taxon>
        <taxon>rosids</taxon>
        <taxon>malvids</taxon>
        <taxon>Brassicales</taxon>
        <taxon>Brassicaceae</taxon>
        <taxon>Brassiceae</taxon>
        <taxon>Brassica</taxon>
    </lineage>
</organism>
<gene>
    <name evidence="1" type="primary">A06g509600.1_BraROA</name>
    <name evidence="1" type="ORF">IGI04_025011</name>
</gene>
<feature type="non-terminal residue" evidence="1">
    <location>
        <position position="1"/>
    </location>
</feature>
<protein>
    <submittedName>
        <fullName evidence="1">Uncharacterized protein</fullName>
    </submittedName>
</protein>
<name>A0ABQ7M8C0_BRACM</name>
<proteinExistence type="predicted"/>
<dbReference type="Proteomes" id="UP000823674">
    <property type="component" value="Chromosome A06"/>
</dbReference>
<keyword evidence="2" id="KW-1185">Reference proteome</keyword>
<comment type="caution">
    <text evidence="1">The sequence shown here is derived from an EMBL/GenBank/DDBJ whole genome shotgun (WGS) entry which is preliminary data.</text>
</comment>
<sequence>VMFVLFEFVVATTLSSILLFTAYAVCGLFLSSGLNQAVSGSVSKCLNLPDYEGSVSGSLRCFFRVLGGGGLAVV</sequence>
<dbReference type="EMBL" id="JADBGQ010000006">
    <property type="protein sequence ID" value="KAG5395048.1"/>
    <property type="molecule type" value="Genomic_DNA"/>
</dbReference>
<evidence type="ECO:0000313" key="1">
    <source>
        <dbReference type="EMBL" id="KAG5395048.1"/>
    </source>
</evidence>
<reference evidence="1 2" key="1">
    <citation type="submission" date="2021-03" db="EMBL/GenBank/DDBJ databases">
        <authorList>
            <person name="King G.J."/>
            <person name="Bancroft I."/>
            <person name="Baten A."/>
            <person name="Bloomfield J."/>
            <person name="Borpatragohain P."/>
            <person name="He Z."/>
            <person name="Irish N."/>
            <person name="Irwin J."/>
            <person name="Liu K."/>
            <person name="Mauleon R.P."/>
            <person name="Moore J."/>
            <person name="Morris R."/>
            <person name="Ostergaard L."/>
            <person name="Wang B."/>
            <person name="Wells R."/>
        </authorList>
    </citation>
    <scope>NUCLEOTIDE SEQUENCE [LARGE SCALE GENOMIC DNA]</scope>
    <source>
        <strain evidence="1">R-o-18</strain>
        <tissue evidence="1">Leaf</tissue>
    </source>
</reference>
<evidence type="ECO:0000313" key="2">
    <source>
        <dbReference type="Proteomes" id="UP000823674"/>
    </source>
</evidence>
<accession>A0ABQ7M8C0</accession>